<dbReference type="AlphaFoldDB" id="A0A8J3IAN3"/>
<accession>A0A8J3IAN3</accession>
<dbReference type="EMBL" id="BNJK01000001">
    <property type="protein sequence ID" value="GHO90108.1"/>
    <property type="molecule type" value="Genomic_DNA"/>
</dbReference>
<dbReference type="Gene3D" id="1.10.150.130">
    <property type="match status" value="1"/>
</dbReference>
<evidence type="ECO:0000256" key="1">
    <source>
        <dbReference type="ARBA" id="ARBA00023125"/>
    </source>
</evidence>
<gene>
    <name evidence="2" type="ORF">KSF_001560</name>
</gene>
<keyword evidence="1" id="KW-0238">DNA-binding</keyword>
<dbReference type="RefSeq" id="WP_220201107.1">
    <property type="nucleotide sequence ID" value="NZ_BNJK01000001.1"/>
</dbReference>
<dbReference type="GO" id="GO:0003677">
    <property type="term" value="F:DNA binding"/>
    <property type="evidence" value="ECO:0007669"/>
    <property type="project" value="UniProtKB-KW"/>
</dbReference>
<organism evidence="2 3">
    <name type="scientific">Reticulibacter mediterranei</name>
    <dbReference type="NCBI Taxonomy" id="2778369"/>
    <lineage>
        <taxon>Bacteria</taxon>
        <taxon>Bacillati</taxon>
        <taxon>Chloroflexota</taxon>
        <taxon>Ktedonobacteria</taxon>
        <taxon>Ktedonobacterales</taxon>
        <taxon>Reticulibacteraceae</taxon>
        <taxon>Reticulibacter</taxon>
    </lineage>
</organism>
<reference evidence="2" key="1">
    <citation type="submission" date="2020-10" db="EMBL/GenBank/DDBJ databases">
        <title>Taxonomic study of unclassified bacteria belonging to the class Ktedonobacteria.</title>
        <authorList>
            <person name="Yabe S."/>
            <person name="Wang C.M."/>
            <person name="Zheng Y."/>
            <person name="Sakai Y."/>
            <person name="Cavaletti L."/>
            <person name="Monciardini P."/>
            <person name="Donadio S."/>
        </authorList>
    </citation>
    <scope>NUCLEOTIDE SEQUENCE</scope>
    <source>
        <strain evidence="2">ID150040</strain>
    </source>
</reference>
<comment type="caution">
    <text evidence="2">The sequence shown here is derived from an EMBL/GenBank/DDBJ whole genome shotgun (WGS) entry which is preliminary data.</text>
</comment>
<sequence>MAGRQITDRPATLEHFQVGLRRFMQWLARFTPDLESFAEITREQVLAYAAFLETEVSPQTGRPLAVWTRRNYLAAVKLFFQQGAEWQWEDMPDRPLLLDSDQPKMSCFP</sequence>
<name>A0A8J3IAN3_9CHLR</name>
<dbReference type="Proteomes" id="UP000597444">
    <property type="component" value="Unassembled WGS sequence"/>
</dbReference>
<keyword evidence="3" id="KW-1185">Reference proteome</keyword>
<evidence type="ECO:0000313" key="2">
    <source>
        <dbReference type="EMBL" id="GHO90108.1"/>
    </source>
</evidence>
<evidence type="ECO:0008006" key="4">
    <source>
        <dbReference type="Google" id="ProtNLM"/>
    </source>
</evidence>
<evidence type="ECO:0000313" key="3">
    <source>
        <dbReference type="Proteomes" id="UP000597444"/>
    </source>
</evidence>
<protein>
    <recommendedName>
        <fullName evidence="4">Core-binding (CB) domain-containing protein</fullName>
    </recommendedName>
</protein>
<proteinExistence type="predicted"/>
<dbReference type="InterPro" id="IPR010998">
    <property type="entry name" value="Integrase_recombinase_N"/>
</dbReference>